<sequence length="122" mass="13124">MSSVFLLRLPPPPPPPPSFTSSIPEGDANNFPRPEPHTMAATLSPWRPRQCIDGTVSHLPNLTLRPPFDCSLMGGDSECSVRVPALHNTAQCKLCHCSPPQPQTITDPPQTRKVPTAPPTGS</sequence>
<evidence type="ECO:0000313" key="3">
    <source>
        <dbReference type="Proteomes" id="UP000829720"/>
    </source>
</evidence>
<evidence type="ECO:0000256" key="1">
    <source>
        <dbReference type="SAM" id="MobiDB-lite"/>
    </source>
</evidence>
<organism evidence="2 3">
    <name type="scientific">Albula goreensis</name>
    <dbReference type="NCBI Taxonomy" id="1534307"/>
    <lineage>
        <taxon>Eukaryota</taxon>
        <taxon>Metazoa</taxon>
        <taxon>Chordata</taxon>
        <taxon>Craniata</taxon>
        <taxon>Vertebrata</taxon>
        <taxon>Euteleostomi</taxon>
        <taxon>Actinopterygii</taxon>
        <taxon>Neopterygii</taxon>
        <taxon>Teleostei</taxon>
        <taxon>Albuliformes</taxon>
        <taxon>Albulidae</taxon>
        <taxon>Albula</taxon>
    </lineage>
</organism>
<protein>
    <submittedName>
        <fullName evidence="2">Uncharacterized protein</fullName>
    </submittedName>
</protein>
<feature type="region of interest" description="Disordered" evidence="1">
    <location>
        <begin position="1"/>
        <end position="45"/>
    </location>
</feature>
<reference evidence="2" key="1">
    <citation type="submission" date="2021-01" db="EMBL/GenBank/DDBJ databases">
        <authorList>
            <person name="Zahm M."/>
            <person name="Roques C."/>
            <person name="Cabau C."/>
            <person name="Klopp C."/>
            <person name="Donnadieu C."/>
            <person name="Jouanno E."/>
            <person name="Lampietro C."/>
            <person name="Louis A."/>
            <person name="Herpin A."/>
            <person name="Echchiki A."/>
            <person name="Berthelot C."/>
            <person name="Parey E."/>
            <person name="Roest-Crollius H."/>
            <person name="Braasch I."/>
            <person name="Postlethwait J."/>
            <person name="Bobe J."/>
            <person name="Montfort J."/>
            <person name="Bouchez O."/>
            <person name="Begum T."/>
            <person name="Mejri S."/>
            <person name="Adams A."/>
            <person name="Chen W.-J."/>
            <person name="Guiguen Y."/>
        </authorList>
    </citation>
    <scope>NUCLEOTIDE SEQUENCE</scope>
    <source>
        <tissue evidence="2">Blood</tissue>
    </source>
</reference>
<evidence type="ECO:0000313" key="2">
    <source>
        <dbReference type="EMBL" id="KAI1886583.1"/>
    </source>
</evidence>
<comment type="caution">
    <text evidence="2">The sequence shown here is derived from an EMBL/GenBank/DDBJ whole genome shotgun (WGS) entry which is preliminary data.</text>
</comment>
<keyword evidence="3" id="KW-1185">Reference proteome</keyword>
<name>A0A8T3CN92_9TELE</name>
<feature type="region of interest" description="Disordered" evidence="1">
    <location>
        <begin position="97"/>
        <end position="122"/>
    </location>
</feature>
<gene>
    <name evidence="2" type="ORF">AGOR_G00197300</name>
</gene>
<dbReference type="Proteomes" id="UP000829720">
    <property type="component" value="Unassembled WGS sequence"/>
</dbReference>
<accession>A0A8T3CN92</accession>
<dbReference type="AlphaFoldDB" id="A0A8T3CN92"/>
<proteinExistence type="predicted"/>
<feature type="compositionally biased region" description="Pro residues" evidence="1">
    <location>
        <begin position="9"/>
        <end position="18"/>
    </location>
</feature>
<dbReference type="EMBL" id="JAERUA010000019">
    <property type="protein sequence ID" value="KAI1886583.1"/>
    <property type="molecule type" value="Genomic_DNA"/>
</dbReference>